<feature type="active site" description="Nucleophile" evidence="4 5">
    <location>
        <position position="52"/>
    </location>
</feature>
<evidence type="ECO:0000313" key="9">
    <source>
        <dbReference type="EMBL" id="KNY27232.1"/>
    </source>
</evidence>
<dbReference type="InterPro" id="IPR020094">
    <property type="entry name" value="TruA/RsuA/RluB/E/F_N"/>
</dbReference>
<dbReference type="PANTHER" id="PTHR11142">
    <property type="entry name" value="PSEUDOURIDYLATE SYNTHASE"/>
    <property type="match status" value="1"/>
</dbReference>
<gene>
    <name evidence="4" type="primary">truA</name>
    <name evidence="9" type="ORF">Bccel_2500</name>
</gene>
<keyword evidence="2 4" id="KW-0819">tRNA processing</keyword>
<evidence type="ECO:0000256" key="7">
    <source>
        <dbReference type="RuleBase" id="RU003792"/>
    </source>
</evidence>
<protein>
    <recommendedName>
        <fullName evidence="4">tRNA pseudouridine synthase A</fullName>
        <ecNumber evidence="4">5.4.99.12</ecNumber>
    </recommendedName>
    <alternativeName>
        <fullName evidence="4">tRNA pseudouridine(38-40) synthase</fullName>
    </alternativeName>
    <alternativeName>
        <fullName evidence="4">tRNA pseudouridylate synthase I</fullName>
    </alternativeName>
    <alternativeName>
        <fullName evidence="4">tRNA-uridine isomerase I</fullName>
    </alternativeName>
</protein>
<evidence type="ECO:0000256" key="1">
    <source>
        <dbReference type="ARBA" id="ARBA00009375"/>
    </source>
</evidence>
<evidence type="ECO:0000256" key="6">
    <source>
        <dbReference type="PIRSR" id="PIRSR001430-2"/>
    </source>
</evidence>
<evidence type="ECO:0000256" key="2">
    <source>
        <dbReference type="ARBA" id="ARBA00022694"/>
    </source>
</evidence>
<dbReference type="Gene3D" id="3.30.70.660">
    <property type="entry name" value="Pseudouridine synthase I, catalytic domain, C-terminal subdomain"/>
    <property type="match status" value="1"/>
</dbReference>
<dbReference type="OrthoDB" id="9811823at2"/>
<dbReference type="GO" id="GO:0003723">
    <property type="term" value="F:RNA binding"/>
    <property type="evidence" value="ECO:0007669"/>
    <property type="project" value="InterPro"/>
</dbReference>
<dbReference type="InterPro" id="IPR020097">
    <property type="entry name" value="PsdUridine_synth_TruA_a/b_dom"/>
</dbReference>
<dbReference type="PATRIC" id="fig|398512.5.peg.2606"/>
<dbReference type="AlphaFoldDB" id="A0A0L6JPE6"/>
<dbReference type="InterPro" id="IPR020103">
    <property type="entry name" value="PsdUridine_synth_cat_dom_sf"/>
</dbReference>
<name>A0A0L6JPE6_9FIRM</name>
<accession>A0A0L6JPE6</accession>
<dbReference type="SUPFAM" id="SSF55120">
    <property type="entry name" value="Pseudouridine synthase"/>
    <property type="match status" value="1"/>
</dbReference>
<comment type="subunit">
    <text evidence="4">Homodimer.</text>
</comment>
<dbReference type="Gene3D" id="3.30.70.580">
    <property type="entry name" value="Pseudouridine synthase I, catalytic domain, N-terminal subdomain"/>
    <property type="match status" value="1"/>
</dbReference>
<sequence>MRNIKVTIEYDGTGYHGWQSQENAISVQRVVEDAFKKLTGENIKIIGASRTDTGVHAYGQVANFFTESKIPGEKFFLAVNSLLPPDISIVHSEEVQEDFHSRFCAKGKKYKYLIYNDRAPSALLRSRAFHVPVPLKLEDMKKAAGFIPGKKDFSAFKASGSSVKDSVRTVTGIELQKKDNIIELTVSGDGFLYNMVRIIAGTLIDVGMGRIAPDELSSILESMDRTRAGRTAPAHGLYLVEVYY</sequence>
<dbReference type="HAMAP" id="MF_00171">
    <property type="entry name" value="TruA"/>
    <property type="match status" value="1"/>
</dbReference>
<dbReference type="PANTHER" id="PTHR11142:SF0">
    <property type="entry name" value="TRNA PSEUDOURIDINE SYNTHASE-LIKE 1"/>
    <property type="match status" value="1"/>
</dbReference>
<dbReference type="EMBL" id="LGTC01000001">
    <property type="protein sequence ID" value="KNY27232.1"/>
    <property type="molecule type" value="Genomic_DNA"/>
</dbReference>
<dbReference type="CDD" id="cd02570">
    <property type="entry name" value="PseudoU_synth_EcTruA"/>
    <property type="match status" value="1"/>
</dbReference>
<dbReference type="GO" id="GO:0160147">
    <property type="term" value="F:tRNA pseudouridine(38-40) synthase activity"/>
    <property type="evidence" value="ECO:0007669"/>
    <property type="project" value="UniProtKB-EC"/>
</dbReference>
<evidence type="ECO:0000256" key="3">
    <source>
        <dbReference type="ARBA" id="ARBA00023235"/>
    </source>
</evidence>
<dbReference type="PIRSF" id="PIRSF001430">
    <property type="entry name" value="tRNA_psdUrid_synth"/>
    <property type="match status" value="1"/>
</dbReference>
<keyword evidence="10" id="KW-1185">Reference proteome</keyword>
<dbReference type="FunFam" id="3.30.70.580:FF:000001">
    <property type="entry name" value="tRNA pseudouridine synthase A"/>
    <property type="match status" value="1"/>
</dbReference>
<keyword evidence="3 4" id="KW-0413">Isomerase</keyword>
<dbReference type="eggNOG" id="COG0101">
    <property type="taxonomic scope" value="Bacteria"/>
</dbReference>
<evidence type="ECO:0000256" key="5">
    <source>
        <dbReference type="PIRSR" id="PIRSR001430-1"/>
    </source>
</evidence>
<comment type="function">
    <text evidence="4">Formation of pseudouridine at positions 38, 39 and 40 in the anticodon stem and loop of transfer RNAs.</text>
</comment>
<feature type="domain" description="Pseudouridine synthase I TruA alpha/beta" evidence="8">
    <location>
        <begin position="149"/>
        <end position="244"/>
    </location>
</feature>
<dbReference type="Proteomes" id="UP000036923">
    <property type="component" value="Unassembled WGS sequence"/>
</dbReference>
<proteinExistence type="inferred from homology"/>
<dbReference type="STRING" id="398512.Bccel_2500"/>
<dbReference type="EC" id="5.4.99.12" evidence="4"/>
<dbReference type="InterPro" id="IPR020095">
    <property type="entry name" value="PsdUridine_synth_TruA_C"/>
</dbReference>
<evidence type="ECO:0000313" key="10">
    <source>
        <dbReference type="Proteomes" id="UP000036923"/>
    </source>
</evidence>
<dbReference type="RefSeq" id="WP_036945044.1">
    <property type="nucleotide sequence ID" value="NZ_JQKC01000042.1"/>
</dbReference>
<organism evidence="9 10">
    <name type="scientific">Pseudobacteroides cellulosolvens ATCC 35603 = DSM 2933</name>
    <dbReference type="NCBI Taxonomy" id="398512"/>
    <lineage>
        <taxon>Bacteria</taxon>
        <taxon>Bacillati</taxon>
        <taxon>Bacillota</taxon>
        <taxon>Clostridia</taxon>
        <taxon>Eubacteriales</taxon>
        <taxon>Oscillospiraceae</taxon>
        <taxon>Pseudobacteroides</taxon>
    </lineage>
</organism>
<evidence type="ECO:0000256" key="4">
    <source>
        <dbReference type="HAMAP-Rule" id="MF_00171"/>
    </source>
</evidence>
<evidence type="ECO:0000259" key="8">
    <source>
        <dbReference type="Pfam" id="PF01416"/>
    </source>
</evidence>
<comment type="caution">
    <text evidence="9">The sequence shown here is derived from an EMBL/GenBank/DDBJ whole genome shotgun (WGS) entry which is preliminary data.</text>
</comment>
<feature type="domain" description="Pseudouridine synthase I TruA alpha/beta" evidence="8">
    <location>
        <begin position="8"/>
        <end position="103"/>
    </location>
</feature>
<comment type="catalytic activity">
    <reaction evidence="4 7">
        <text>uridine(38/39/40) in tRNA = pseudouridine(38/39/40) in tRNA</text>
        <dbReference type="Rhea" id="RHEA:22376"/>
        <dbReference type="Rhea" id="RHEA-COMP:10085"/>
        <dbReference type="Rhea" id="RHEA-COMP:10087"/>
        <dbReference type="ChEBI" id="CHEBI:65314"/>
        <dbReference type="ChEBI" id="CHEBI:65315"/>
        <dbReference type="EC" id="5.4.99.12"/>
    </reaction>
</comment>
<comment type="caution">
    <text evidence="4">Lacks conserved residue(s) required for the propagation of feature annotation.</text>
</comment>
<feature type="binding site" evidence="4 6">
    <location>
        <position position="110"/>
    </location>
    <ligand>
        <name>substrate</name>
    </ligand>
</feature>
<reference evidence="10" key="1">
    <citation type="submission" date="2015-07" db="EMBL/GenBank/DDBJ databases">
        <title>Near-Complete Genome Sequence of the Cellulolytic Bacterium Bacteroides (Pseudobacteroides) cellulosolvens ATCC 35603.</title>
        <authorList>
            <person name="Dassa B."/>
            <person name="Utturkar S.M."/>
            <person name="Klingeman D.M."/>
            <person name="Hurt R.A."/>
            <person name="Keller M."/>
            <person name="Xu J."/>
            <person name="Reddy Y.H.K."/>
            <person name="Borovok I."/>
            <person name="Grinberg I.R."/>
            <person name="Lamed R."/>
            <person name="Zhivin O."/>
            <person name="Bayer E.A."/>
            <person name="Brown S.D."/>
        </authorList>
    </citation>
    <scope>NUCLEOTIDE SEQUENCE [LARGE SCALE GENOMIC DNA]</scope>
    <source>
        <strain evidence="10">DSM 2933</strain>
    </source>
</reference>
<dbReference type="GO" id="GO:0031119">
    <property type="term" value="P:tRNA pseudouridine synthesis"/>
    <property type="evidence" value="ECO:0007669"/>
    <property type="project" value="UniProtKB-UniRule"/>
</dbReference>
<dbReference type="NCBIfam" id="TIGR00071">
    <property type="entry name" value="hisT_truA"/>
    <property type="match status" value="1"/>
</dbReference>
<dbReference type="Pfam" id="PF01416">
    <property type="entry name" value="PseudoU_synth_1"/>
    <property type="match status" value="2"/>
</dbReference>
<dbReference type="InterPro" id="IPR001406">
    <property type="entry name" value="PsdUridine_synth_TruA"/>
</dbReference>
<comment type="similarity">
    <text evidence="1 4 7">Belongs to the tRNA pseudouridine synthase TruA family.</text>
</comment>